<evidence type="ECO:0000256" key="5">
    <source>
        <dbReference type="ARBA" id="ARBA00022729"/>
    </source>
</evidence>
<evidence type="ECO:0000256" key="3">
    <source>
        <dbReference type="ARBA" id="ARBA00009699"/>
    </source>
</evidence>
<keyword evidence="7 11" id="KW-0472">Membrane</keyword>
<reference evidence="13 14" key="1">
    <citation type="journal article" date="2013" name="MBio">
        <title>Genome sequencing of the plant pathogen Taphrina deformans, the causal agent of peach leaf curl.</title>
        <authorList>
            <person name="Cisse O.H."/>
            <person name="Almeida J.M.G.C.F."/>
            <person name="Fonseca A."/>
            <person name="Kumar A.A."/>
            <person name="Salojaervi J."/>
            <person name="Overmyer K."/>
            <person name="Hauser P.M."/>
            <person name="Pagni M."/>
        </authorList>
    </citation>
    <scope>NUCLEOTIDE SEQUENCE [LARGE SCALE GENOMIC DNA]</scope>
    <source>
        <strain evidence="14">PYCC 5710 / ATCC 11124 / CBS 356.35 / IMI 108563 / JCM 9778 / NBRC 8474</strain>
    </source>
</reference>
<evidence type="ECO:0000256" key="11">
    <source>
        <dbReference type="SAM" id="Phobius"/>
    </source>
</evidence>
<dbReference type="GO" id="GO:0009272">
    <property type="term" value="P:fungal-type cell wall biogenesis"/>
    <property type="evidence" value="ECO:0007669"/>
    <property type="project" value="TreeGrafter"/>
</dbReference>
<protein>
    <recommendedName>
        <fullName evidence="4 10">Mannan endo-1,6-alpha-mannosidase</fullName>
        <ecNumber evidence="4 10">3.2.1.101</ecNumber>
    </recommendedName>
</protein>
<evidence type="ECO:0000256" key="10">
    <source>
        <dbReference type="PIRNR" id="PIRNR016302"/>
    </source>
</evidence>
<dbReference type="Gene3D" id="1.50.10.20">
    <property type="match status" value="1"/>
</dbReference>
<dbReference type="InterPro" id="IPR008928">
    <property type="entry name" value="6-hairpin_glycosidase_sf"/>
</dbReference>
<dbReference type="SUPFAM" id="SSF48208">
    <property type="entry name" value="Six-hairpin glycosidases"/>
    <property type="match status" value="1"/>
</dbReference>
<organism evidence="13 14">
    <name type="scientific">Taphrina deformans (strain PYCC 5710 / ATCC 11124 / CBS 356.35 / IMI 108563 / JCM 9778 / NBRC 8474)</name>
    <name type="common">Peach leaf curl fungus</name>
    <name type="synonym">Lalaria deformans</name>
    <dbReference type="NCBI Taxonomy" id="1097556"/>
    <lineage>
        <taxon>Eukaryota</taxon>
        <taxon>Fungi</taxon>
        <taxon>Dikarya</taxon>
        <taxon>Ascomycota</taxon>
        <taxon>Taphrinomycotina</taxon>
        <taxon>Taphrinomycetes</taxon>
        <taxon>Taphrinales</taxon>
        <taxon>Taphrinaceae</taxon>
        <taxon>Taphrina</taxon>
    </lineage>
</organism>
<name>R4XF94_TAPDE</name>
<keyword evidence="14" id="KW-1185">Reference proteome</keyword>
<keyword evidence="9 10" id="KW-0326">Glycosidase</keyword>
<dbReference type="EC" id="3.2.1.101" evidence="4 10"/>
<dbReference type="VEuPathDB" id="FungiDB:TAPDE_004772"/>
<dbReference type="GO" id="GO:0016052">
    <property type="term" value="P:carbohydrate catabolic process"/>
    <property type="evidence" value="ECO:0007669"/>
    <property type="project" value="InterPro"/>
</dbReference>
<dbReference type="InterPro" id="IPR005198">
    <property type="entry name" value="Glyco_hydro_76"/>
</dbReference>
<keyword evidence="5 12" id="KW-0732">Signal</keyword>
<feature type="signal peptide" evidence="12">
    <location>
        <begin position="1"/>
        <end position="22"/>
    </location>
</feature>
<dbReference type="GO" id="GO:0008496">
    <property type="term" value="F:mannan endo-1,6-alpha-mannosidase activity"/>
    <property type="evidence" value="ECO:0007669"/>
    <property type="project" value="UniProtKB-UniRule"/>
</dbReference>
<comment type="caution">
    <text evidence="13">The sequence shown here is derived from an EMBL/GenBank/DDBJ whole genome shotgun (WGS) entry which is preliminary data.</text>
</comment>
<keyword evidence="11" id="KW-1133">Transmembrane helix</keyword>
<keyword evidence="8" id="KW-0325">Glycoprotein</keyword>
<comment type="catalytic activity">
    <reaction evidence="1 10">
        <text>Random hydrolysis of (1-&gt;6)-alpha-D-mannosidic linkages in unbranched (1-&gt;6)-mannans.</text>
        <dbReference type="EC" id="3.2.1.101"/>
    </reaction>
</comment>
<keyword evidence="11" id="KW-0812">Transmembrane</keyword>
<dbReference type="PIRSF" id="PIRSF016302">
    <property type="entry name" value="Man_a_manosd"/>
    <property type="match status" value="1"/>
</dbReference>
<dbReference type="Proteomes" id="UP000013776">
    <property type="component" value="Unassembled WGS sequence"/>
</dbReference>
<keyword evidence="6 10" id="KW-0378">Hydrolase</keyword>
<evidence type="ECO:0000256" key="6">
    <source>
        <dbReference type="ARBA" id="ARBA00022801"/>
    </source>
</evidence>
<evidence type="ECO:0000256" key="4">
    <source>
        <dbReference type="ARBA" id="ARBA00012350"/>
    </source>
</evidence>
<dbReference type="InterPro" id="IPR014480">
    <property type="entry name" value="Mannan-1_6-alpha_mannosidase"/>
</dbReference>
<dbReference type="FunFam" id="1.50.10.20:FF:000006">
    <property type="entry name" value="Mannan endo-1,6-alpha-mannosidase"/>
    <property type="match status" value="1"/>
</dbReference>
<evidence type="ECO:0000256" key="12">
    <source>
        <dbReference type="SAM" id="SignalP"/>
    </source>
</evidence>
<evidence type="ECO:0000256" key="8">
    <source>
        <dbReference type="ARBA" id="ARBA00023180"/>
    </source>
</evidence>
<evidence type="ECO:0000256" key="9">
    <source>
        <dbReference type="ARBA" id="ARBA00023295"/>
    </source>
</evidence>
<dbReference type="AlphaFoldDB" id="R4XF94"/>
<dbReference type="EMBL" id="CAHR02000223">
    <property type="protein sequence ID" value="CCG84333.1"/>
    <property type="molecule type" value="Genomic_DNA"/>
</dbReference>
<dbReference type="Pfam" id="PF03663">
    <property type="entry name" value="Glyco_hydro_76"/>
    <property type="match status" value="1"/>
</dbReference>
<dbReference type="OrthoDB" id="4187847at2759"/>
<evidence type="ECO:0000256" key="7">
    <source>
        <dbReference type="ARBA" id="ARBA00023136"/>
    </source>
</evidence>
<feature type="transmembrane region" description="Helical" evidence="11">
    <location>
        <begin position="442"/>
        <end position="463"/>
    </location>
</feature>
<evidence type="ECO:0000256" key="1">
    <source>
        <dbReference type="ARBA" id="ARBA00001452"/>
    </source>
</evidence>
<proteinExistence type="inferred from homology"/>
<dbReference type="eggNOG" id="ENOG502QSWP">
    <property type="taxonomic scope" value="Eukaryota"/>
</dbReference>
<accession>R4XF94</accession>
<dbReference type="PANTHER" id="PTHR12145">
    <property type="entry name" value="MANNAN ENDO-1,6-ALPHA-MANNOSIDASE DCW1"/>
    <property type="match status" value="1"/>
</dbReference>
<dbReference type="PANTHER" id="PTHR12145:SF36">
    <property type="entry name" value="MANNAN ENDO-1,6-ALPHA-MANNOSIDASE DCW1"/>
    <property type="match status" value="1"/>
</dbReference>
<gene>
    <name evidence="13" type="ORF">TAPDE_004772</name>
</gene>
<evidence type="ECO:0000256" key="2">
    <source>
        <dbReference type="ARBA" id="ARBA00004308"/>
    </source>
</evidence>
<comment type="similarity">
    <text evidence="3 10">Belongs to the glycosyl hydrolase 76 family.</text>
</comment>
<comment type="subcellular location">
    <subcellularLocation>
        <location evidence="2">Endomembrane system</location>
    </subcellularLocation>
</comment>
<evidence type="ECO:0000313" key="13">
    <source>
        <dbReference type="EMBL" id="CCG84333.1"/>
    </source>
</evidence>
<dbReference type="GO" id="GO:0012505">
    <property type="term" value="C:endomembrane system"/>
    <property type="evidence" value="ECO:0007669"/>
    <property type="project" value="UniProtKB-SubCell"/>
</dbReference>
<sequence length="464" mass="50484">MRPSWILQPLLQTCALLSVVSAFTLDPTSKASLIDGAQIVAKNLIQFYDGYRSGGTIGMFQSPIYWWESGACWDAYLGFWRYTGNTSYVDVTKTSLLWQVGSGNDYLPANFSTSEGNDDQAFWAMAAMSAAEYNFTNPTGNQPQWLALAQAVFNQQASRWDTANCNGGLRWQVFQFNTGYNYKNSISNAGLFNIAARLARYTGNQTYADWAEKVFSWQLSSGFTNASTYAVYDGATIPCTAINDLQWTYNNGLFLGGAAYMWNYTNGNTTWGDRVEKLMVRTKSDFFGGTESNIIYEPACEPYDTCNNDQHSFKAYLARNMAYTIQMYPRARAILLPLLASSARAAALACDGNYGGLNTQCGFKWTWNNGTFDGSTAVGYLVGQNLAALETIQANLIVYSTPPFTNATGGTSVGDVTAGNTQSSSNPAAAVVITPATTADKAGAAVLTIVASAGAFVFAWWIAL</sequence>
<evidence type="ECO:0000313" key="14">
    <source>
        <dbReference type="Proteomes" id="UP000013776"/>
    </source>
</evidence>
<feature type="chain" id="PRO_5004373318" description="Mannan endo-1,6-alpha-mannosidase" evidence="12">
    <location>
        <begin position="23"/>
        <end position="464"/>
    </location>
</feature>
<dbReference type="STRING" id="1097556.R4XF94"/>